<proteinExistence type="predicted"/>
<evidence type="ECO:0000313" key="8">
    <source>
        <dbReference type="Proteomes" id="UP001438707"/>
    </source>
</evidence>
<keyword evidence="2 5" id="KW-0812">Transmembrane</keyword>
<feature type="transmembrane region" description="Helical" evidence="5">
    <location>
        <begin position="213"/>
        <end position="233"/>
    </location>
</feature>
<sequence length="289" mass="31202">MSVYAEAATVKLDQIRRESLSGRHPDPSSSAAFRIWKEAKRSLCLGVGLLVVFGAVVFFCFLSLPEAQLSGKLSTFPPRSLEQLVYQRDLVVQYSEKHLAGVLSCLCLLYIFMQTFAIPGTLTLSLMAGALLGVPKGLALVSAISTVGSCNCYGVSLLLGTQLAGAIWPARLGHFRKEVDKRRTDLLSYIIFLRLTPILPNTFINVASPIVNVPLSSFAIGTVLGCIPNNFLAVNAGSKLKELRSLNELYDVKLMTIGAAVGVVAMLPIWLRRQDTSDTAGAAPIEKDS</sequence>
<gene>
    <name evidence="7" type="ORF">WJX74_000581</name>
</gene>
<evidence type="ECO:0000259" key="6">
    <source>
        <dbReference type="Pfam" id="PF09335"/>
    </source>
</evidence>
<dbReference type="AlphaFoldDB" id="A0AAW1RZX0"/>
<evidence type="ECO:0000256" key="2">
    <source>
        <dbReference type="ARBA" id="ARBA00022692"/>
    </source>
</evidence>
<feature type="domain" description="VTT" evidence="6">
    <location>
        <begin position="119"/>
        <end position="238"/>
    </location>
</feature>
<dbReference type="GO" id="GO:0016020">
    <property type="term" value="C:membrane"/>
    <property type="evidence" value="ECO:0007669"/>
    <property type="project" value="UniProtKB-SubCell"/>
</dbReference>
<feature type="transmembrane region" description="Helical" evidence="5">
    <location>
        <begin position="43"/>
        <end position="64"/>
    </location>
</feature>
<dbReference type="GO" id="GO:0000045">
    <property type="term" value="P:autophagosome assembly"/>
    <property type="evidence" value="ECO:0007669"/>
    <property type="project" value="TreeGrafter"/>
</dbReference>
<dbReference type="InterPro" id="IPR032816">
    <property type="entry name" value="VTT_dom"/>
</dbReference>
<dbReference type="InterPro" id="IPR045014">
    <property type="entry name" value="TM41A/B"/>
</dbReference>
<organism evidence="7 8">
    <name type="scientific">Apatococcus lobatus</name>
    <dbReference type="NCBI Taxonomy" id="904363"/>
    <lineage>
        <taxon>Eukaryota</taxon>
        <taxon>Viridiplantae</taxon>
        <taxon>Chlorophyta</taxon>
        <taxon>core chlorophytes</taxon>
        <taxon>Trebouxiophyceae</taxon>
        <taxon>Chlorellales</taxon>
        <taxon>Chlorellaceae</taxon>
        <taxon>Apatococcus</taxon>
    </lineage>
</organism>
<keyword evidence="4 5" id="KW-0472">Membrane</keyword>
<dbReference type="Proteomes" id="UP001438707">
    <property type="component" value="Unassembled WGS sequence"/>
</dbReference>
<keyword evidence="8" id="KW-1185">Reference proteome</keyword>
<feature type="transmembrane region" description="Helical" evidence="5">
    <location>
        <begin position="254"/>
        <end position="271"/>
    </location>
</feature>
<accession>A0AAW1RZX0</accession>
<dbReference type="EMBL" id="JALJOS010000005">
    <property type="protein sequence ID" value="KAK9838646.1"/>
    <property type="molecule type" value="Genomic_DNA"/>
</dbReference>
<feature type="transmembrane region" description="Helical" evidence="5">
    <location>
        <begin position="186"/>
        <end position="207"/>
    </location>
</feature>
<dbReference type="Pfam" id="PF09335">
    <property type="entry name" value="VTT_dom"/>
    <property type="match status" value="1"/>
</dbReference>
<protein>
    <recommendedName>
        <fullName evidence="6">VTT domain-containing protein</fullName>
    </recommendedName>
</protein>
<dbReference type="PANTHER" id="PTHR43220:SF7">
    <property type="entry name" value="SNARE ASSOCIATED GOLGI PROTEIN FAMILY"/>
    <property type="match status" value="1"/>
</dbReference>
<reference evidence="7 8" key="1">
    <citation type="journal article" date="2024" name="Nat. Commun.">
        <title>Phylogenomics reveals the evolutionary origins of lichenization in chlorophyte algae.</title>
        <authorList>
            <person name="Puginier C."/>
            <person name="Libourel C."/>
            <person name="Otte J."/>
            <person name="Skaloud P."/>
            <person name="Haon M."/>
            <person name="Grisel S."/>
            <person name="Petersen M."/>
            <person name="Berrin J.G."/>
            <person name="Delaux P.M."/>
            <person name="Dal Grande F."/>
            <person name="Keller J."/>
        </authorList>
    </citation>
    <scope>NUCLEOTIDE SEQUENCE [LARGE SCALE GENOMIC DNA]</scope>
    <source>
        <strain evidence="7 8">SAG 2145</strain>
    </source>
</reference>
<dbReference type="PANTHER" id="PTHR43220">
    <property type="match status" value="1"/>
</dbReference>
<keyword evidence="3 5" id="KW-1133">Transmembrane helix</keyword>
<evidence type="ECO:0000256" key="5">
    <source>
        <dbReference type="SAM" id="Phobius"/>
    </source>
</evidence>
<evidence type="ECO:0000256" key="3">
    <source>
        <dbReference type="ARBA" id="ARBA00022989"/>
    </source>
</evidence>
<comment type="caution">
    <text evidence="7">The sequence shown here is derived from an EMBL/GenBank/DDBJ whole genome shotgun (WGS) entry which is preliminary data.</text>
</comment>
<evidence type="ECO:0000256" key="1">
    <source>
        <dbReference type="ARBA" id="ARBA00004141"/>
    </source>
</evidence>
<evidence type="ECO:0000256" key="4">
    <source>
        <dbReference type="ARBA" id="ARBA00023136"/>
    </source>
</evidence>
<name>A0AAW1RZX0_9CHLO</name>
<comment type="subcellular location">
    <subcellularLocation>
        <location evidence="1">Membrane</location>
        <topology evidence="1">Multi-pass membrane protein</topology>
    </subcellularLocation>
</comment>
<evidence type="ECO:0000313" key="7">
    <source>
        <dbReference type="EMBL" id="KAK9838646.1"/>
    </source>
</evidence>